<dbReference type="SUPFAM" id="SSF46689">
    <property type="entry name" value="Homeodomain-like"/>
    <property type="match status" value="1"/>
</dbReference>
<evidence type="ECO:0000313" key="9">
    <source>
        <dbReference type="Proteomes" id="UP000261088"/>
    </source>
</evidence>
<feature type="domain" description="HTH araC/xylS-type" evidence="4">
    <location>
        <begin position="175"/>
        <end position="275"/>
    </location>
</feature>
<dbReference type="GO" id="GO:0003700">
    <property type="term" value="F:DNA-binding transcription factor activity"/>
    <property type="evidence" value="ECO:0007669"/>
    <property type="project" value="InterPro"/>
</dbReference>
<dbReference type="SMART" id="SM00342">
    <property type="entry name" value="HTH_ARAC"/>
    <property type="match status" value="1"/>
</dbReference>
<dbReference type="Proteomes" id="UP000285173">
    <property type="component" value="Unassembled WGS sequence"/>
</dbReference>
<dbReference type="PROSITE" id="PS01124">
    <property type="entry name" value="HTH_ARAC_FAMILY_2"/>
    <property type="match status" value="1"/>
</dbReference>
<organism evidence="8 10">
    <name type="scientific">Parabacteroides merdae</name>
    <dbReference type="NCBI Taxonomy" id="46503"/>
    <lineage>
        <taxon>Bacteria</taxon>
        <taxon>Pseudomonadati</taxon>
        <taxon>Bacteroidota</taxon>
        <taxon>Bacteroidia</taxon>
        <taxon>Bacteroidales</taxon>
        <taxon>Tannerellaceae</taxon>
        <taxon>Parabacteroides</taxon>
    </lineage>
</organism>
<dbReference type="Proteomes" id="UP000283732">
    <property type="component" value="Unassembled WGS sequence"/>
</dbReference>
<evidence type="ECO:0000313" key="8">
    <source>
        <dbReference type="EMBL" id="RHH78653.1"/>
    </source>
</evidence>
<dbReference type="PANTHER" id="PTHR43280">
    <property type="entry name" value="ARAC-FAMILY TRANSCRIPTIONAL REGULATOR"/>
    <property type="match status" value="1"/>
</dbReference>
<proteinExistence type="predicted"/>
<dbReference type="EMBL" id="WNCR01000003">
    <property type="protein sequence ID" value="MTU29421.1"/>
    <property type="molecule type" value="Genomic_DNA"/>
</dbReference>
<evidence type="ECO:0000256" key="2">
    <source>
        <dbReference type="ARBA" id="ARBA00023125"/>
    </source>
</evidence>
<dbReference type="InterPro" id="IPR018060">
    <property type="entry name" value="HTH_AraC"/>
</dbReference>
<dbReference type="Proteomes" id="UP000261088">
    <property type="component" value="Unassembled WGS sequence"/>
</dbReference>
<dbReference type="PRINTS" id="PR00032">
    <property type="entry name" value="HTHARAC"/>
</dbReference>
<dbReference type="EMBL" id="QSEF01000008">
    <property type="protein sequence ID" value="RGZ49170.1"/>
    <property type="molecule type" value="Genomic_DNA"/>
</dbReference>
<dbReference type="InterPro" id="IPR009057">
    <property type="entry name" value="Homeodomain-like_sf"/>
</dbReference>
<keyword evidence="3" id="KW-0804">Transcription</keyword>
<reference evidence="9 10" key="1">
    <citation type="submission" date="2018-08" db="EMBL/GenBank/DDBJ databases">
        <title>A genome reference for cultivated species of the human gut microbiota.</title>
        <authorList>
            <person name="Zou Y."/>
            <person name="Xue W."/>
            <person name="Luo G."/>
        </authorList>
    </citation>
    <scope>NUCLEOTIDE SEQUENCE [LARGE SCALE GENOMIC DNA]</scope>
    <source>
        <strain evidence="8 10">AM16-50</strain>
        <strain evidence="7 11">AM50-15</strain>
        <strain evidence="6 9">OM05-11AA</strain>
    </source>
</reference>
<evidence type="ECO:0000256" key="1">
    <source>
        <dbReference type="ARBA" id="ARBA00023015"/>
    </source>
</evidence>
<dbReference type="InterPro" id="IPR020449">
    <property type="entry name" value="Tscrpt_reg_AraC-type_HTH"/>
</dbReference>
<dbReference type="GO" id="GO:0043565">
    <property type="term" value="F:sequence-specific DNA binding"/>
    <property type="evidence" value="ECO:0007669"/>
    <property type="project" value="InterPro"/>
</dbReference>
<dbReference type="RefSeq" id="WP_122121100.1">
    <property type="nucleotide sequence ID" value="NZ_DAWDXW010000007.1"/>
</dbReference>
<dbReference type="Pfam" id="PF12833">
    <property type="entry name" value="HTH_18"/>
    <property type="match status" value="1"/>
</dbReference>
<evidence type="ECO:0000313" key="6">
    <source>
        <dbReference type="EMBL" id="RGN54385.1"/>
    </source>
</evidence>
<dbReference type="EMBL" id="QRKC01000002">
    <property type="protein sequence ID" value="RHH78653.1"/>
    <property type="molecule type" value="Genomic_DNA"/>
</dbReference>
<evidence type="ECO:0000313" key="5">
    <source>
        <dbReference type="EMBL" id="MTU29421.1"/>
    </source>
</evidence>
<sequence>MNELQFPGLYIDDTANPHAILPFLCQSGYYCLILTDFLAEFGTKCGRVHCDYCDGTLISYRPDTVCVEIPAPCLWMVAFHPDLFKGRMLEKTIEEYTFFSYALKEALHVSLKEKRILSSCVDDIRREFHHGADSYKRTILIRHITRLLDYTTRFYERQFIVRELNNELLIRQYEKLVKQYIGDGKLAQKPLTSAYCAGQLHLSEAYFNDLLELQLGHTHSCHLQLKRIEMAKEKLRSSGESLSQIVHELGFPSIQYFSFLFKKITGITPNSYRSLN</sequence>
<keyword evidence="1" id="KW-0805">Transcription regulation</keyword>
<evidence type="ECO:0000256" key="3">
    <source>
        <dbReference type="ARBA" id="ARBA00023163"/>
    </source>
</evidence>
<evidence type="ECO:0000313" key="7">
    <source>
        <dbReference type="EMBL" id="RGZ49170.1"/>
    </source>
</evidence>
<evidence type="ECO:0000313" key="12">
    <source>
        <dbReference type="Proteomes" id="UP000437446"/>
    </source>
</evidence>
<protein>
    <submittedName>
        <fullName evidence="8">AraC family transcriptional regulator</fullName>
    </submittedName>
    <submittedName>
        <fullName evidence="5">Helix-turn-helix domain-containing protein</fullName>
    </submittedName>
</protein>
<dbReference type="AlphaFoldDB" id="A0A3R6EAY3"/>
<comment type="caution">
    <text evidence="8">The sequence shown here is derived from an EMBL/GenBank/DDBJ whole genome shotgun (WGS) entry which is preliminary data.</text>
</comment>
<gene>
    <name evidence="8" type="ORF">DW191_08340</name>
    <name evidence="7" type="ORF">DW986_07425</name>
    <name evidence="6" type="ORF">DXB61_01585</name>
    <name evidence="5" type="ORF">GMD66_09380</name>
</gene>
<accession>A0A3R6EAY3</accession>
<evidence type="ECO:0000313" key="10">
    <source>
        <dbReference type="Proteomes" id="UP000283732"/>
    </source>
</evidence>
<name>A0A3R6EAY3_9BACT</name>
<evidence type="ECO:0000259" key="4">
    <source>
        <dbReference type="PROSITE" id="PS01124"/>
    </source>
</evidence>
<dbReference type="EMBL" id="QSUP01000001">
    <property type="protein sequence ID" value="RGN54385.1"/>
    <property type="molecule type" value="Genomic_DNA"/>
</dbReference>
<evidence type="ECO:0000313" key="11">
    <source>
        <dbReference type="Proteomes" id="UP000285173"/>
    </source>
</evidence>
<dbReference type="PANTHER" id="PTHR43280:SF32">
    <property type="entry name" value="TRANSCRIPTIONAL REGULATORY PROTEIN"/>
    <property type="match status" value="1"/>
</dbReference>
<keyword evidence="2" id="KW-0238">DNA-binding</keyword>
<reference evidence="5 12" key="2">
    <citation type="journal article" date="2019" name="Nat. Med.">
        <title>A library of human gut bacterial isolates paired with longitudinal multiomics data enables mechanistic microbiome research.</title>
        <authorList>
            <person name="Poyet M."/>
            <person name="Groussin M."/>
            <person name="Gibbons S.M."/>
            <person name="Avila-Pacheco J."/>
            <person name="Jiang X."/>
            <person name="Kearney S.M."/>
            <person name="Perrotta A.R."/>
            <person name="Berdy B."/>
            <person name="Zhao S."/>
            <person name="Lieberman T.D."/>
            <person name="Swanson P.K."/>
            <person name="Smith M."/>
            <person name="Roesemann S."/>
            <person name="Alexander J.E."/>
            <person name="Rich S.A."/>
            <person name="Livny J."/>
            <person name="Vlamakis H."/>
            <person name="Clish C."/>
            <person name="Bullock K."/>
            <person name="Deik A."/>
            <person name="Scott J."/>
            <person name="Pierce K.A."/>
            <person name="Xavier R.J."/>
            <person name="Alm E.J."/>
        </authorList>
    </citation>
    <scope>NUCLEOTIDE SEQUENCE [LARGE SCALE GENOMIC DNA]</scope>
    <source>
        <strain evidence="5 12">BIOML-A25</strain>
    </source>
</reference>
<dbReference type="Proteomes" id="UP000437446">
    <property type="component" value="Unassembled WGS sequence"/>
</dbReference>
<dbReference type="Gene3D" id="1.10.10.60">
    <property type="entry name" value="Homeodomain-like"/>
    <property type="match status" value="1"/>
</dbReference>